<organism evidence="2 3">
    <name type="scientific">Sclerotinia sclerotiorum (strain ATCC 18683 / 1980 / Ss-1)</name>
    <name type="common">White mold</name>
    <name type="synonym">Whetzelinia sclerotiorum</name>
    <dbReference type="NCBI Taxonomy" id="665079"/>
    <lineage>
        <taxon>Eukaryota</taxon>
        <taxon>Fungi</taxon>
        <taxon>Dikarya</taxon>
        <taxon>Ascomycota</taxon>
        <taxon>Pezizomycotina</taxon>
        <taxon>Leotiomycetes</taxon>
        <taxon>Helotiales</taxon>
        <taxon>Sclerotiniaceae</taxon>
        <taxon>Sclerotinia</taxon>
    </lineage>
</organism>
<accession>A7F8P3</accession>
<evidence type="ECO:0000313" key="3">
    <source>
        <dbReference type="Proteomes" id="UP000001312"/>
    </source>
</evidence>
<sequence length="52" mass="5937">MVTVSFNIWCSNALNGNSSLVVISKEKNVREKDNEMKRKGESSQQTDKNLFM</sequence>
<reference evidence="3" key="1">
    <citation type="journal article" date="2011" name="PLoS Genet.">
        <title>Genomic analysis of the necrotrophic fungal pathogens Sclerotinia sclerotiorum and Botrytis cinerea.</title>
        <authorList>
            <person name="Amselem J."/>
            <person name="Cuomo C.A."/>
            <person name="van Kan J.A."/>
            <person name="Viaud M."/>
            <person name="Benito E.P."/>
            <person name="Couloux A."/>
            <person name="Coutinho P.M."/>
            <person name="de Vries R.P."/>
            <person name="Dyer P.S."/>
            <person name="Fillinger S."/>
            <person name="Fournier E."/>
            <person name="Gout L."/>
            <person name="Hahn M."/>
            <person name="Kohn L."/>
            <person name="Lapalu N."/>
            <person name="Plummer K.M."/>
            <person name="Pradier J.M."/>
            <person name="Quevillon E."/>
            <person name="Sharon A."/>
            <person name="Simon A."/>
            <person name="ten Have A."/>
            <person name="Tudzynski B."/>
            <person name="Tudzynski P."/>
            <person name="Wincker P."/>
            <person name="Andrew M."/>
            <person name="Anthouard V."/>
            <person name="Beever R.E."/>
            <person name="Beffa R."/>
            <person name="Benoit I."/>
            <person name="Bouzid O."/>
            <person name="Brault B."/>
            <person name="Chen Z."/>
            <person name="Choquer M."/>
            <person name="Collemare J."/>
            <person name="Cotton P."/>
            <person name="Danchin E.G."/>
            <person name="Da Silva C."/>
            <person name="Gautier A."/>
            <person name="Giraud C."/>
            <person name="Giraud T."/>
            <person name="Gonzalez C."/>
            <person name="Grossetete S."/>
            <person name="Guldener U."/>
            <person name="Henrissat B."/>
            <person name="Howlett B.J."/>
            <person name="Kodira C."/>
            <person name="Kretschmer M."/>
            <person name="Lappartient A."/>
            <person name="Leroch M."/>
            <person name="Levis C."/>
            <person name="Mauceli E."/>
            <person name="Neuveglise C."/>
            <person name="Oeser B."/>
            <person name="Pearson M."/>
            <person name="Poulain J."/>
            <person name="Poussereau N."/>
            <person name="Quesneville H."/>
            <person name="Rascle C."/>
            <person name="Schumacher J."/>
            <person name="Segurens B."/>
            <person name="Sexton A."/>
            <person name="Silva E."/>
            <person name="Sirven C."/>
            <person name="Soanes D.M."/>
            <person name="Talbot N.J."/>
            <person name="Templeton M."/>
            <person name="Yandava C."/>
            <person name="Yarden O."/>
            <person name="Zeng Q."/>
            <person name="Rollins J.A."/>
            <person name="Lebrun M.H."/>
            <person name="Dickman M."/>
        </authorList>
    </citation>
    <scope>NUCLEOTIDE SEQUENCE [LARGE SCALE GENOMIC DNA]</scope>
    <source>
        <strain evidence="3">ATCC 18683 / 1980 / Ss-1</strain>
    </source>
</reference>
<proteinExistence type="predicted"/>
<feature type="compositionally biased region" description="Basic and acidic residues" evidence="1">
    <location>
        <begin position="29"/>
        <end position="41"/>
    </location>
</feature>
<evidence type="ECO:0000256" key="1">
    <source>
        <dbReference type="SAM" id="MobiDB-lite"/>
    </source>
</evidence>
<dbReference type="EMBL" id="CH476648">
    <property type="protein sequence ID" value="EDN99114.1"/>
    <property type="molecule type" value="Genomic_DNA"/>
</dbReference>
<dbReference type="Proteomes" id="UP000001312">
    <property type="component" value="Unassembled WGS sequence"/>
</dbReference>
<name>A7F8P3_SCLS1</name>
<evidence type="ECO:0000313" key="2">
    <source>
        <dbReference type="EMBL" id="EDN99114.1"/>
    </source>
</evidence>
<dbReference type="InParanoid" id="A7F8P3"/>
<dbReference type="AlphaFoldDB" id="A7F8P3"/>
<protein>
    <submittedName>
        <fullName evidence="2">Uncharacterized protein</fullName>
    </submittedName>
</protein>
<feature type="compositionally biased region" description="Polar residues" evidence="1">
    <location>
        <begin position="42"/>
        <end position="52"/>
    </location>
</feature>
<feature type="region of interest" description="Disordered" evidence="1">
    <location>
        <begin position="29"/>
        <end position="52"/>
    </location>
</feature>
<gene>
    <name evidence="2" type="ORF">SS1G_13974</name>
</gene>
<dbReference type="RefSeq" id="XP_001585114.1">
    <property type="nucleotide sequence ID" value="XM_001585064.1"/>
</dbReference>
<dbReference type="KEGG" id="ssl:SS1G_13974"/>
<keyword evidence="3" id="KW-1185">Reference proteome</keyword>
<dbReference type="GeneID" id="5481134"/>